<feature type="transmembrane region" description="Helical" evidence="1">
    <location>
        <begin position="135"/>
        <end position="156"/>
    </location>
</feature>
<comment type="caution">
    <text evidence="3">The sequence shown here is derived from an EMBL/GenBank/DDBJ whole genome shotgun (WGS) entry which is preliminary data.</text>
</comment>
<keyword evidence="2" id="KW-0732">Signal</keyword>
<name>A0A9P6KXM0_9MICR</name>
<evidence type="ECO:0000256" key="2">
    <source>
        <dbReference type="SAM" id="SignalP"/>
    </source>
</evidence>
<evidence type="ECO:0000313" key="4">
    <source>
        <dbReference type="Proteomes" id="UP000740883"/>
    </source>
</evidence>
<dbReference type="EMBL" id="SBJO01000295">
    <property type="protein sequence ID" value="KAF9761599.1"/>
    <property type="molecule type" value="Genomic_DNA"/>
</dbReference>
<dbReference type="OrthoDB" id="10652669at2759"/>
<dbReference type="Proteomes" id="UP000740883">
    <property type="component" value="Unassembled WGS sequence"/>
</dbReference>
<feature type="signal peptide" evidence="2">
    <location>
        <begin position="1"/>
        <end position="17"/>
    </location>
</feature>
<keyword evidence="1" id="KW-0812">Transmembrane</keyword>
<dbReference type="AlphaFoldDB" id="A0A9P6KXM0"/>
<sequence length="170" mass="19347">MGMQSFLKFTLFLLVACEVKTPLRTPIFDNKSGKQELTVPFDGSVVISRYEIMEGELDANENSLSPIEISNNIRTKNSILYIDISGIPKTNKKQYSIKATTSIGTFYSEPFVYDEDMKKFVLRRAYKPRQFHERYLIHILIGGGILIAIGVVVYAINRRSTKKAIDEESL</sequence>
<evidence type="ECO:0000256" key="1">
    <source>
        <dbReference type="SAM" id="Phobius"/>
    </source>
</evidence>
<evidence type="ECO:0000313" key="3">
    <source>
        <dbReference type="EMBL" id="KAF9761599.1"/>
    </source>
</evidence>
<proteinExistence type="predicted"/>
<gene>
    <name evidence="3" type="ORF">NGRA_2533</name>
</gene>
<organism evidence="3 4">
    <name type="scientific">Nosema granulosis</name>
    <dbReference type="NCBI Taxonomy" id="83296"/>
    <lineage>
        <taxon>Eukaryota</taxon>
        <taxon>Fungi</taxon>
        <taxon>Fungi incertae sedis</taxon>
        <taxon>Microsporidia</taxon>
        <taxon>Nosematidae</taxon>
        <taxon>Nosema</taxon>
    </lineage>
</organism>
<keyword evidence="1" id="KW-0472">Membrane</keyword>
<keyword evidence="1" id="KW-1133">Transmembrane helix</keyword>
<reference evidence="3 4" key="1">
    <citation type="journal article" date="2020" name="Genome Biol. Evol.">
        <title>Comparative genomics of strictly vertically transmitted, feminizing microsporidia endosymbionts of amphipod crustaceans.</title>
        <authorList>
            <person name="Cormier A."/>
            <person name="Chebbi M.A."/>
            <person name="Giraud I."/>
            <person name="Wattier R."/>
            <person name="Teixeira M."/>
            <person name="Gilbert C."/>
            <person name="Rigaud T."/>
            <person name="Cordaux R."/>
        </authorList>
    </citation>
    <scope>NUCLEOTIDE SEQUENCE [LARGE SCALE GENOMIC DNA]</scope>
    <source>
        <strain evidence="3 4">Ou3-Ou53</strain>
    </source>
</reference>
<feature type="chain" id="PRO_5040411258" evidence="2">
    <location>
        <begin position="18"/>
        <end position="170"/>
    </location>
</feature>
<protein>
    <submittedName>
        <fullName evidence="3">Uncharacterized protein</fullName>
    </submittedName>
</protein>
<keyword evidence="4" id="KW-1185">Reference proteome</keyword>
<accession>A0A9P6KXM0</accession>